<feature type="transmembrane region" description="Helical" evidence="6">
    <location>
        <begin position="349"/>
        <end position="369"/>
    </location>
</feature>
<organism evidence="8 9">
    <name type="scientific">Paramecium pentaurelia</name>
    <dbReference type="NCBI Taxonomy" id="43138"/>
    <lineage>
        <taxon>Eukaryota</taxon>
        <taxon>Sar</taxon>
        <taxon>Alveolata</taxon>
        <taxon>Ciliophora</taxon>
        <taxon>Intramacronucleata</taxon>
        <taxon>Oligohymenophorea</taxon>
        <taxon>Peniculida</taxon>
        <taxon>Parameciidae</taxon>
        <taxon>Paramecium</taxon>
    </lineage>
</organism>
<name>A0A8S1XVX3_9CILI</name>
<dbReference type="InterPro" id="IPR020846">
    <property type="entry name" value="MFS_dom"/>
</dbReference>
<keyword evidence="5 6" id="KW-0472">Membrane</keyword>
<dbReference type="InterPro" id="IPR050814">
    <property type="entry name" value="Myo-inositol_Transporter"/>
</dbReference>
<evidence type="ECO:0000313" key="9">
    <source>
        <dbReference type="Proteomes" id="UP000689195"/>
    </source>
</evidence>
<evidence type="ECO:0000256" key="1">
    <source>
        <dbReference type="ARBA" id="ARBA00004141"/>
    </source>
</evidence>
<proteinExistence type="predicted"/>
<evidence type="ECO:0000259" key="7">
    <source>
        <dbReference type="PROSITE" id="PS50850"/>
    </source>
</evidence>
<evidence type="ECO:0000256" key="3">
    <source>
        <dbReference type="ARBA" id="ARBA00022692"/>
    </source>
</evidence>
<evidence type="ECO:0000256" key="2">
    <source>
        <dbReference type="ARBA" id="ARBA00022448"/>
    </source>
</evidence>
<accession>A0A8S1XVX3</accession>
<evidence type="ECO:0000256" key="6">
    <source>
        <dbReference type="SAM" id="Phobius"/>
    </source>
</evidence>
<evidence type="ECO:0000256" key="4">
    <source>
        <dbReference type="ARBA" id="ARBA00022989"/>
    </source>
</evidence>
<dbReference type="InterPro" id="IPR005828">
    <property type="entry name" value="MFS_sugar_transport-like"/>
</dbReference>
<feature type="transmembrane region" description="Helical" evidence="6">
    <location>
        <begin position="225"/>
        <end position="247"/>
    </location>
</feature>
<feature type="transmembrane region" description="Helical" evidence="6">
    <location>
        <begin position="156"/>
        <end position="178"/>
    </location>
</feature>
<gene>
    <name evidence="8" type="ORF">PPENT_87.1.T1390156</name>
</gene>
<reference evidence="8" key="1">
    <citation type="submission" date="2021-01" db="EMBL/GenBank/DDBJ databases">
        <authorList>
            <consortium name="Genoscope - CEA"/>
            <person name="William W."/>
        </authorList>
    </citation>
    <scope>NUCLEOTIDE SEQUENCE</scope>
</reference>
<evidence type="ECO:0000256" key="5">
    <source>
        <dbReference type="ARBA" id="ARBA00023136"/>
    </source>
</evidence>
<feature type="transmembrane region" description="Helical" evidence="6">
    <location>
        <begin position="467"/>
        <end position="488"/>
    </location>
</feature>
<feature type="transmembrane region" description="Helical" evidence="6">
    <location>
        <begin position="376"/>
        <end position="398"/>
    </location>
</feature>
<dbReference type="OrthoDB" id="6612291at2759"/>
<feature type="transmembrane region" description="Helical" evidence="6">
    <location>
        <begin position="62"/>
        <end position="85"/>
    </location>
</feature>
<dbReference type="Pfam" id="PF00083">
    <property type="entry name" value="Sugar_tr"/>
    <property type="match status" value="1"/>
</dbReference>
<dbReference type="AlphaFoldDB" id="A0A8S1XVX3"/>
<feature type="transmembrane region" description="Helical" evidence="6">
    <location>
        <begin position="190"/>
        <end position="213"/>
    </location>
</feature>
<comment type="subcellular location">
    <subcellularLocation>
        <location evidence="1">Membrane</location>
        <topology evidence="1">Multi-pass membrane protein</topology>
    </subcellularLocation>
</comment>
<dbReference type="GO" id="GO:0022857">
    <property type="term" value="F:transmembrane transporter activity"/>
    <property type="evidence" value="ECO:0007669"/>
    <property type="project" value="InterPro"/>
</dbReference>
<keyword evidence="3 6" id="KW-0812">Transmembrane</keyword>
<comment type="caution">
    <text evidence="8">The sequence shown here is derived from an EMBL/GenBank/DDBJ whole genome shotgun (WGS) entry which is preliminary data.</text>
</comment>
<dbReference type="Proteomes" id="UP000689195">
    <property type="component" value="Unassembled WGS sequence"/>
</dbReference>
<feature type="transmembrane region" description="Helical" evidence="6">
    <location>
        <begin position="404"/>
        <end position="427"/>
    </location>
</feature>
<protein>
    <recommendedName>
        <fullName evidence="7">Major facilitator superfamily (MFS) profile domain-containing protein</fullName>
    </recommendedName>
</protein>
<evidence type="ECO:0000313" key="8">
    <source>
        <dbReference type="EMBL" id="CAD8205137.1"/>
    </source>
</evidence>
<keyword evidence="4 6" id="KW-1133">Transmembrane helix</keyword>
<keyword evidence="9" id="KW-1185">Reference proteome</keyword>
<feature type="transmembrane region" description="Helical" evidence="6">
    <location>
        <begin position="309"/>
        <end position="329"/>
    </location>
</feature>
<feature type="transmembrane region" description="Helical" evidence="6">
    <location>
        <begin position="439"/>
        <end position="461"/>
    </location>
</feature>
<dbReference type="GO" id="GO:0016020">
    <property type="term" value="C:membrane"/>
    <property type="evidence" value="ECO:0007669"/>
    <property type="project" value="UniProtKB-SubCell"/>
</dbReference>
<dbReference type="PANTHER" id="PTHR48020">
    <property type="entry name" value="PROTON MYO-INOSITOL COTRANSPORTER"/>
    <property type="match status" value="1"/>
</dbReference>
<dbReference type="FunFam" id="1.20.1250.20:FF:000818">
    <property type="entry name" value="Uncharacterized protein"/>
    <property type="match status" value="1"/>
</dbReference>
<sequence>MQHQLPFSTNELEHFEIEHTHGSLSKAKPPVYKQKDQLIVNKIHTVQLDHEIDEDVNSKFHFTVIMVGILSGNFGLGYSLPYLSMSFSTVFSQIELKGSETSEQGFFSAILSIGCLIGAIFTKFLLKHTTRNQSLMIADFCGFLSIFAVIPNREVILTFRFFYGVCIGIQTIIMPIYLKELCPQKYYDKFSVMSGFFVGGGLLFANFMGLGYINSDLRGKDSHYWQIVFAIPAIVFLFRFTVLTIIYKIDSPISLIIKNKPTKAKEIISYIYQSVCVEQAFQKSQLRVQYDEEHKEGIMILFTRKHRRTLAIGCVLMFVYTWCGLFAIFSYSSQFFASMSNGDVTLNTFFTLILGIVQFTPAFISSIVYRRWGKRIILLTGLFLMIICQILIIGLSYTEALGAVIVKFIVICLFSFLYALTLGPITWSMTPEINSSEGTYFCFVTLYAWQLLVLYIFPFMLSSLEMSGSFVVFAILTISSILFFYCFVKETKGLNHTEIDKVYGKEDK</sequence>
<dbReference type="PANTHER" id="PTHR48020:SF12">
    <property type="entry name" value="PROTON MYO-INOSITOL COTRANSPORTER"/>
    <property type="match status" value="1"/>
</dbReference>
<feature type="transmembrane region" description="Helical" evidence="6">
    <location>
        <begin position="133"/>
        <end position="150"/>
    </location>
</feature>
<feature type="transmembrane region" description="Helical" evidence="6">
    <location>
        <begin position="105"/>
        <end position="126"/>
    </location>
</feature>
<keyword evidence="2" id="KW-0813">Transport</keyword>
<feature type="domain" description="Major facilitator superfamily (MFS) profile" evidence="7">
    <location>
        <begin position="65"/>
        <end position="492"/>
    </location>
</feature>
<dbReference type="EMBL" id="CAJJDO010000139">
    <property type="protein sequence ID" value="CAD8205137.1"/>
    <property type="molecule type" value="Genomic_DNA"/>
</dbReference>
<dbReference type="PROSITE" id="PS50850">
    <property type="entry name" value="MFS"/>
    <property type="match status" value="1"/>
</dbReference>